<evidence type="ECO:0000256" key="3">
    <source>
        <dbReference type="ARBA" id="ARBA00009413"/>
    </source>
</evidence>
<accession>A0A8J9VAN7</accession>
<gene>
    <name evidence="15" type="primary">DTX4</name>
    <name evidence="15" type="ORF">BLAG_LOCUS1660</name>
</gene>
<organism evidence="15 16">
    <name type="scientific">Branchiostoma lanceolatum</name>
    <name type="common">Common lancelet</name>
    <name type="synonym">Amphioxus lanceolatum</name>
    <dbReference type="NCBI Taxonomy" id="7740"/>
    <lineage>
        <taxon>Eukaryota</taxon>
        <taxon>Metazoa</taxon>
        <taxon>Chordata</taxon>
        <taxon>Cephalochordata</taxon>
        <taxon>Leptocardii</taxon>
        <taxon>Amphioxiformes</taxon>
        <taxon>Branchiostomatidae</taxon>
        <taxon>Branchiostoma</taxon>
    </lineage>
</organism>
<dbReference type="GO" id="GO:0008270">
    <property type="term" value="F:zinc ion binding"/>
    <property type="evidence" value="ECO:0007669"/>
    <property type="project" value="UniProtKB-KW"/>
</dbReference>
<dbReference type="GO" id="GO:0016567">
    <property type="term" value="P:protein ubiquitination"/>
    <property type="evidence" value="ECO:0007669"/>
    <property type="project" value="UniProtKB-UniRule"/>
</dbReference>
<dbReference type="PANTHER" id="PTHR12622">
    <property type="entry name" value="DELTEX-RELATED"/>
    <property type="match status" value="1"/>
</dbReference>
<evidence type="ECO:0000256" key="6">
    <source>
        <dbReference type="ARBA" id="ARBA00022737"/>
    </source>
</evidence>
<protein>
    <recommendedName>
        <fullName evidence="11">E3 ubiquitin-protein ligase</fullName>
        <ecNumber evidence="11">2.3.2.27</ecNumber>
    </recommendedName>
</protein>
<dbReference type="CDD" id="cd09633">
    <property type="entry name" value="Deltex_C"/>
    <property type="match status" value="1"/>
</dbReference>
<comment type="similarity">
    <text evidence="3 11">Belongs to the Deltex family.</text>
</comment>
<evidence type="ECO:0000256" key="12">
    <source>
        <dbReference type="SAM" id="MobiDB-lite"/>
    </source>
</evidence>
<dbReference type="FunFam" id="3.30.390.130:FF:000001">
    <property type="entry name" value="Probable E3 ubiquitin-protein ligase DTX3"/>
    <property type="match status" value="1"/>
</dbReference>
<feature type="region of interest" description="Disordered" evidence="12">
    <location>
        <begin position="448"/>
        <end position="479"/>
    </location>
</feature>
<dbReference type="SUPFAM" id="SSF117839">
    <property type="entry name" value="WWE domain"/>
    <property type="match status" value="2"/>
</dbReference>
<evidence type="ECO:0000256" key="8">
    <source>
        <dbReference type="ARBA" id="ARBA00022833"/>
    </source>
</evidence>
<evidence type="ECO:0000259" key="14">
    <source>
        <dbReference type="PROSITE" id="PS50918"/>
    </source>
</evidence>
<dbReference type="SMART" id="SM00678">
    <property type="entry name" value="WWE"/>
    <property type="match status" value="2"/>
</dbReference>
<dbReference type="FunFam" id="3.30.40.10:FF:000097">
    <property type="entry name" value="E3 ubiquitin-protein ligase DTX4"/>
    <property type="match status" value="1"/>
</dbReference>
<keyword evidence="7 10" id="KW-0863">Zinc-finger</keyword>
<evidence type="ECO:0000256" key="4">
    <source>
        <dbReference type="ARBA" id="ARBA00022679"/>
    </source>
</evidence>
<dbReference type="InterPro" id="IPR001841">
    <property type="entry name" value="Znf_RING"/>
</dbReference>
<feature type="domain" description="WWE" evidence="14">
    <location>
        <begin position="149"/>
        <end position="226"/>
    </location>
</feature>
<dbReference type="GO" id="GO:0061630">
    <property type="term" value="F:ubiquitin protein ligase activity"/>
    <property type="evidence" value="ECO:0007669"/>
    <property type="project" value="UniProtKB-UniRule"/>
</dbReference>
<dbReference type="InterPro" id="IPR039399">
    <property type="entry name" value="Deltex_C_sf"/>
</dbReference>
<dbReference type="InterPro" id="IPR039398">
    <property type="entry name" value="Deltex_fam"/>
</dbReference>
<comment type="subcellular location">
    <subcellularLocation>
        <location evidence="11">Cytoplasm</location>
    </subcellularLocation>
</comment>
<evidence type="ECO:0000313" key="15">
    <source>
        <dbReference type="EMBL" id="CAH1232617.1"/>
    </source>
</evidence>
<feature type="region of interest" description="Disordered" evidence="12">
    <location>
        <begin position="267"/>
        <end position="296"/>
    </location>
</feature>
<dbReference type="Pfam" id="PF18102">
    <property type="entry name" value="DTC"/>
    <property type="match status" value="1"/>
</dbReference>
<feature type="domain" description="WWE" evidence="14">
    <location>
        <begin position="71"/>
        <end position="148"/>
    </location>
</feature>
<dbReference type="Gene3D" id="3.30.720.50">
    <property type="match status" value="2"/>
</dbReference>
<comment type="pathway">
    <text evidence="2 11">Protein modification; protein ubiquitination.</text>
</comment>
<dbReference type="InterPro" id="IPR039396">
    <property type="entry name" value="Deltex_C"/>
</dbReference>
<feature type="domain" description="RING-type" evidence="13">
    <location>
        <begin position="497"/>
        <end position="555"/>
    </location>
</feature>
<dbReference type="InterPro" id="IPR018123">
    <property type="entry name" value="WWE-dom_subgr"/>
</dbReference>
<evidence type="ECO:0000256" key="5">
    <source>
        <dbReference type="ARBA" id="ARBA00022723"/>
    </source>
</evidence>
<keyword evidence="6" id="KW-0677">Repeat</keyword>
<dbReference type="InterPro" id="IPR037197">
    <property type="entry name" value="WWE_dom_sf"/>
</dbReference>
<evidence type="ECO:0000256" key="10">
    <source>
        <dbReference type="PROSITE-ProRule" id="PRU00175"/>
    </source>
</evidence>
<reference evidence="15" key="1">
    <citation type="submission" date="2022-01" db="EMBL/GenBank/DDBJ databases">
        <authorList>
            <person name="Braso-Vives M."/>
        </authorList>
    </citation>
    <scope>NUCLEOTIDE SEQUENCE</scope>
</reference>
<comment type="catalytic activity">
    <reaction evidence="1 11">
        <text>S-ubiquitinyl-[E2 ubiquitin-conjugating enzyme]-L-cysteine + [acceptor protein]-L-lysine = [E2 ubiquitin-conjugating enzyme]-L-cysteine + N(6)-ubiquitinyl-[acceptor protein]-L-lysine.</text>
        <dbReference type="EC" id="2.3.2.27"/>
    </reaction>
</comment>
<keyword evidence="8 11" id="KW-0862">Zinc</keyword>
<dbReference type="GO" id="GO:0005737">
    <property type="term" value="C:cytoplasm"/>
    <property type="evidence" value="ECO:0007669"/>
    <property type="project" value="UniProtKB-SubCell"/>
</dbReference>
<dbReference type="Pfam" id="PF02825">
    <property type="entry name" value="WWE"/>
    <property type="match status" value="2"/>
</dbReference>
<dbReference type="UniPathway" id="UPA00143"/>
<evidence type="ECO:0000256" key="7">
    <source>
        <dbReference type="ARBA" id="ARBA00022771"/>
    </source>
</evidence>
<dbReference type="InterPro" id="IPR018957">
    <property type="entry name" value="Znf_C3HC4_RING-type"/>
</dbReference>
<dbReference type="EMBL" id="OV696686">
    <property type="protein sequence ID" value="CAH1232617.1"/>
    <property type="molecule type" value="Genomic_DNA"/>
</dbReference>
<dbReference type="SUPFAM" id="SSF57850">
    <property type="entry name" value="RING/U-box"/>
    <property type="match status" value="1"/>
</dbReference>
<evidence type="ECO:0000256" key="9">
    <source>
        <dbReference type="ARBA" id="ARBA00022976"/>
    </source>
</evidence>
<keyword evidence="9" id="KW-0914">Notch signaling pathway</keyword>
<evidence type="ECO:0000256" key="1">
    <source>
        <dbReference type="ARBA" id="ARBA00000900"/>
    </source>
</evidence>
<feature type="compositionally biased region" description="Low complexity" evidence="12">
    <location>
        <begin position="278"/>
        <end position="289"/>
    </location>
</feature>
<evidence type="ECO:0000259" key="13">
    <source>
        <dbReference type="PROSITE" id="PS50089"/>
    </source>
</evidence>
<keyword evidence="4 11" id="KW-0808">Transferase</keyword>
<evidence type="ECO:0000313" key="16">
    <source>
        <dbReference type="Proteomes" id="UP000838412"/>
    </source>
</evidence>
<dbReference type="EC" id="2.3.2.27" evidence="11"/>
<dbReference type="GO" id="GO:0007219">
    <property type="term" value="P:Notch signaling pathway"/>
    <property type="evidence" value="ECO:0007669"/>
    <property type="project" value="UniProtKB-KW"/>
</dbReference>
<dbReference type="Gene3D" id="3.30.40.10">
    <property type="entry name" value="Zinc/RING finger domain, C3HC4 (zinc finger)"/>
    <property type="match status" value="1"/>
</dbReference>
<dbReference type="Gene3D" id="3.30.390.130">
    <property type="match status" value="1"/>
</dbReference>
<dbReference type="InterPro" id="IPR004170">
    <property type="entry name" value="WWE_dom"/>
</dbReference>
<keyword evidence="16" id="KW-1185">Reference proteome</keyword>
<dbReference type="Proteomes" id="UP000838412">
    <property type="component" value="Chromosome 1"/>
</dbReference>
<keyword evidence="11" id="KW-0963">Cytoplasm</keyword>
<keyword evidence="5 11" id="KW-0479">Metal-binding</keyword>
<evidence type="ECO:0000256" key="11">
    <source>
        <dbReference type="RuleBase" id="RU367105"/>
    </source>
</evidence>
<dbReference type="InterPro" id="IPR013083">
    <property type="entry name" value="Znf_RING/FYVE/PHD"/>
</dbReference>
<dbReference type="PROSITE" id="PS50918">
    <property type="entry name" value="WWE"/>
    <property type="match status" value="2"/>
</dbReference>
<dbReference type="AlphaFoldDB" id="A0A8J9VAN7"/>
<name>A0A8J9VAN7_BRALA</name>
<dbReference type="Pfam" id="PF00097">
    <property type="entry name" value="zf-C3HC4"/>
    <property type="match status" value="1"/>
</dbReference>
<dbReference type="SMART" id="SM00184">
    <property type="entry name" value="RING"/>
    <property type="match status" value="1"/>
</dbReference>
<dbReference type="PROSITE" id="PS50089">
    <property type="entry name" value="ZF_RING_2"/>
    <property type="match status" value="1"/>
</dbReference>
<proteinExistence type="inferred from homology"/>
<dbReference type="OrthoDB" id="2449614at2759"/>
<sequence>MAVEWRTSSLSAYLSLVCKTKTHMNLVRQCAKICTFARKKRKFFIIIFLYVFPEMATYVPGGCGGVSAAVGTAAAPVAMPNVVVWEWQTDTGHWRPYEPAVCRLLEQETTTPSVGLVKADQRLGVYVVDKDSMEQLRTDTGTVRSVRRKEYPPDSAPGRGVVWQWWGDCAWSLYDMDTCYVLEAAYISGAPSVDLLHTLANLPYTIDFRTMTQTRQETGYTRKIQRVQMPVVYPLSGNYSYVGTGKMPSPTYVNGHVHCNTTLVPSTSVGGSNKRTHSASSAVAPPSVSGVKSRNGINSKLSTSTNGMTAVPPAVGTALPPNGGARPRARSTPALVSGGQPTTVVAHNRHAISHLTHAVTGMTGLLMSPALPVRLTHCTGPILTAPPSVCCRYDRLADVPGSPCAPDPLHRTYPNSSPFCMTGLLMSPALPVRLTHCTGPILSPPHVSKMECRPVQGVPPPKKLRRKSSKTKNSLSGPDVLKKYSVKMKEQPPDEDCPICCENLRGPSGYDATDNMAPTMVTKLQHCNHVFHGVCLLAMYNSGSKDGSLQCPTCKTIYGEKCGNQPPGTMDYHVIPYPLPGYVDCHTIRIIYTIPHGIQGPDHPTPGKKYTARGFPRLCYLPDTEKGRKVLQLLIKAWERRLIFTIGRSTTTGEDNTVTWNEIHHKTEFGSNVTGHGYPDPEYLDNVISELAAHGVTE</sequence>
<evidence type="ECO:0000256" key="2">
    <source>
        <dbReference type="ARBA" id="ARBA00004906"/>
    </source>
</evidence>